<feature type="non-terminal residue" evidence="1">
    <location>
        <position position="253"/>
    </location>
</feature>
<gene>
    <name evidence="1" type="ORF">NEOLEDRAFT_1152433</name>
</gene>
<name>A0A165MTH5_9AGAM</name>
<organism evidence="1 2">
    <name type="scientific">Neolentinus lepideus HHB14362 ss-1</name>
    <dbReference type="NCBI Taxonomy" id="1314782"/>
    <lineage>
        <taxon>Eukaryota</taxon>
        <taxon>Fungi</taxon>
        <taxon>Dikarya</taxon>
        <taxon>Basidiomycota</taxon>
        <taxon>Agaricomycotina</taxon>
        <taxon>Agaricomycetes</taxon>
        <taxon>Gloeophyllales</taxon>
        <taxon>Gloeophyllaceae</taxon>
        <taxon>Neolentinus</taxon>
    </lineage>
</organism>
<reference evidence="1 2" key="1">
    <citation type="journal article" date="2016" name="Mol. Biol. Evol.">
        <title>Comparative Genomics of Early-Diverging Mushroom-Forming Fungi Provides Insights into the Origins of Lignocellulose Decay Capabilities.</title>
        <authorList>
            <person name="Nagy L.G."/>
            <person name="Riley R."/>
            <person name="Tritt A."/>
            <person name="Adam C."/>
            <person name="Daum C."/>
            <person name="Floudas D."/>
            <person name="Sun H."/>
            <person name="Yadav J.S."/>
            <person name="Pangilinan J."/>
            <person name="Larsson K.H."/>
            <person name="Matsuura K."/>
            <person name="Barry K."/>
            <person name="Labutti K."/>
            <person name="Kuo R."/>
            <person name="Ohm R.A."/>
            <person name="Bhattacharya S.S."/>
            <person name="Shirouzu T."/>
            <person name="Yoshinaga Y."/>
            <person name="Martin F.M."/>
            <person name="Grigoriev I.V."/>
            <person name="Hibbett D.S."/>
        </authorList>
    </citation>
    <scope>NUCLEOTIDE SEQUENCE [LARGE SCALE GENOMIC DNA]</scope>
    <source>
        <strain evidence="1 2">HHB14362 ss-1</strain>
    </source>
</reference>
<dbReference type="EMBL" id="KV425663">
    <property type="protein sequence ID" value="KZT18755.1"/>
    <property type="molecule type" value="Genomic_DNA"/>
</dbReference>
<accession>A0A165MTH5</accession>
<dbReference type="InParanoid" id="A0A165MTH5"/>
<dbReference type="OrthoDB" id="3270129at2759"/>
<dbReference type="AlphaFoldDB" id="A0A165MTH5"/>
<proteinExistence type="predicted"/>
<keyword evidence="2" id="KW-1185">Reference proteome</keyword>
<dbReference type="Proteomes" id="UP000076761">
    <property type="component" value="Unassembled WGS sequence"/>
</dbReference>
<evidence type="ECO:0000313" key="2">
    <source>
        <dbReference type="Proteomes" id="UP000076761"/>
    </source>
</evidence>
<sequence length="253" mass="29025">MSLIVYNGWLLRDFWPRGLAWRPAQVDIAQLTTWQLVPETFEELMRWATVKHFKNIREVSRQNQLLYRHLLSDGECKTAVAMCMYGFVKDLDLRQLGNWNGYIFPSVPLQMMLIIVRDSDGASRALQSLTLHSCGYVDPFEVQCRMYTHIQRLVNTQINGIDPGDRVLPPEAQLNTHRRVFVRPLANQRAGNEPRIAADSDICPIPSDMQTAWALNSPLVVYRVMAESEIVAGNYYDVHKGDFVEVVVTFDIV</sequence>
<evidence type="ECO:0000313" key="1">
    <source>
        <dbReference type="EMBL" id="KZT18755.1"/>
    </source>
</evidence>
<protein>
    <submittedName>
        <fullName evidence="1">Uncharacterized protein</fullName>
    </submittedName>
</protein>